<comment type="caution">
    <text evidence="4">The sequence shown here is derived from an EMBL/GenBank/DDBJ whole genome shotgun (WGS) entry which is preliminary data.</text>
</comment>
<protein>
    <submittedName>
        <fullName evidence="4">Guanylate cyclase</fullName>
    </submittedName>
</protein>
<dbReference type="SUPFAM" id="SSF55781">
    <property type="entry name" value="GAF domain-like"/>
    <property type="match status" value="1"/>
</dbReference>
<dbReference type="Pfam" id="PF08448">
    <property type="entry name" value="PAS_4"/>
    <property type="match status" value="1"/>
</dbReference>
<dbReference type="InterPro" id="IPR053159">
    <property type="entry name" value="Hybrid_Histidine_Kinase"/>
</dbReference>
<evidence type="ECO:0000313" key="5">
    <source>
        <dbReference type="EMBL" id="KST67161.1"/>
    </source>
</evidence>
<evidence type="ECO:0000313" key="6">
    <source>
        <dbReference type="Proteomes" id="UP000053372"/>
    </source>
</evidence>
<dbReference type="InterPro" id="IPR000014">
    <property type="entry name" value="PAS"/>
</dbReference>
<name>A0A0V7ZRX3_9CYAN</name>
<dbReference type="InterPro" id="IPR000700">
    <property type="entry name" value="PAS-assoc_C"/>
</dbReference>
<dbReference type="RefSeq" id="WP_027842941.1">
    <property type="nucleotide sequence ID" value="NZ_LMTZ01000090.1"/>
</dbReference>
<dbReference type="EMBL" id="LMTZ01000090">
    <property type="protein sequence ID" value="KST67161.1"/>
    <property type="molecule type" value="Genomic_DNA"/>
</dbReference>
<evidence type="ECO:0000256" key="1">
    <source>
        <dbReference type="SAM" id="Coils"/>
    </source>
</evidence>
<dbReference type="Pfam" id="PF13191">
    <property type="entry name" value="AAA_16"/>
    <property type="match status" value="1"/>
</dbReference>
<dbReference type="InterPro" id="IPR035965">
    <property type="entry name" value="PAS-like_dom_sf"/>
</dbReference>
<gene>
    <name evidence="4" type="ORF">BC008_27555</name>
    <name evidence="5" type="ORF">BC008_28625</name>
</gene>
<dbReference type="NCBIfam" id="TIGR00229">
    <property type="entry name" value="sensory_box"/>
    <property type="match status" value="1"/>
</dbReference>
<dbReference type="EMBL" id="LMTZ01000092">
    <property type="protein sequence ID" value="KST66950.1"/>
    <property type="molecule type" value="Genomic_DNA"/>
</dbReference>
<dbReference type="PROSITE" id="PS50113">
    <property type="entry name" value="PAC"/>
    <property type="match status" value="1"/>
</dbReference>
<feature type="domain" description="PAC" evidence="3">
    <location>
        <begin position="1590"/>
        <end position="1644"/>
    </location>
</feature>
<feature type="coiled-coil region" evidence="1">
    <location>
        <begin position="1635"/>
        <end position="1680"/>
    </location>
</feature>
<dbReference type="GO" id="GO:0004672">
    <property type="term" value="F:protein kinase activity"/>
    <property type="evidence" value="ECO:0007669"/>
    <property type="project" value="InterPro"/>
</dbReference>
<dbReference type="SUPFAM" id="SSF56112">
    <property type="entry name" value="Protein kinase-like (PK-like)"/>
    <property type="match status" value="1"/>
</dbReference>
<accession>A0A0V7ZRX3</accession>
<evidence type="ECO:0000259" key="3">
    <source>
        <dbReference type="PROSITE" id="PS50113"/>
    </source>
</evidence>
<organism evidence="4 6">
    <name type="scientific">Mastigocoleus testarum BC008</name>
    <dbReference type="NCBI Taxonomy" id="371196"/>
    <lineage>
        <taxon>Bacteria</taxon>
        <taxon>Bacillati</taxon>
        <taxon>Cyanobacteriota</taxon>
        <taxon>Cyanophyceae</taxon>
        <taxon>Nostocales</taxon>
        <taxon>Hapalosiphonaceae</taxon>
        <taxon>Mastigocoleus</taxon>
    </lineage>
</organism>
<dbReference type="InterPro" id="IPR011009">
    <property type="entry name" value="Kinase-like_dom_sf"/>
</dbReference>
<evidence type="ECO:0000313" key="4">
    <source>
        <dbReference type="EMBL" id="KST66950.1"/>
    </source>
</evidence>
<dbReference type="Pfam" id="PF01590">
    <property type="entry name" value="GAF"/>
    <property type="match status" value="1"/>
</dbReference>
<dbReference type="PANTHER" id="PTHR43642">
    <property type="entry name" value="HYBRID SIGNAL TRANSDUCTION HISTIDINE KINASE G"/>
    <property type="match status" value="1"/>
</dbReference>
<dbReference type="InterPro" id="IPR027417">
    <property type="entry name" value="P-loop_NTPase"/>
</dbReference>
<dbReference type="InterPro" id="IPR003018">
    <property type="entry name" value="GAF"/>
</dbReference>
<feature type="domain" description="Protein kinase" evidence="2">
    <location>
        <begin position="7"/>
        <end position="270"/>
    </location>
</feature>
<dbReference type="Gene3D" id="1.10.510.10">
    <property type="entry name" value="Transferase(Phosphotransferase) domain 1"/>
    <property type="match status" value="1"/>
</dbReference>
<dbReference type="OrthoDB" id="573511at2"/>
<keyword evidence="1" id="KW-0175">Coiled coil</keyword>
<reference evidence="4 6" key="1">
    <citation type="journal article" date="2015" name="Genome Announc.">
        <title>Draft Genome of the Euendolithic (true boring) Cyanobacterium Mastigocoleus testarum strain BC008.</title>
        <authorList>
            <person name="Guida B.S."/>
            <person name="Garcia-Pichel F."/>
        </authorList>
    </citation>
    <scope>NUCLEOTIDE SEQUENCE [LARGE SCALE GENOMIC DNA]</scope>
    <source>
        <strain evidence="4 6">BC008</strain>
    </source>
</reference>
<proteinExistence type="predicted"/>
<dbReference type="InterPro" id="IPR013656">
    <property type="entry name" value="PAS_4"/>
</dbReference>
<dbReference type="PANTHER" id="PTHR43642:SF1">
    <property type="entry name" value="HYBRID SIGNAL TRANSDUCTION HISTIDINE KINASE G"/>
    <property type="match status" value="1"/>
</dbReference>
<dbReference type="GO" id="GO:0005524">
    <property type="term" value="F:ATP binding"/>
    <property type="evidence" value="ECO:0007669"/>
    <property type="project" value="InterPro"/>
</dbReference>
<dbReference type="InterPro" id="IPR000719">
    <property type="entry name" value="Prot_kinase_dom"/>
</dbReference>
<dbReference type="InterPro" id="IPR029016">
    <property type="entry name" value="GAF-like_dom_sf"/>
</dbReference>
<dbReference type="InterPro" id="IPR003593">
    <property type="entry name" value="AAA+_ATPase"/>
</dbReference>
<dbReference type="SMART" id="SM00065">
    <property type="entry name" value="GAF"/>
    <property type="match status" value="1"/>
</dbReference>
<dbReference type="SUPFAM" id="SSF55785">
    <property type="entry name" value="PYP-like sensor domain (PAS domain)"/>
    <property type="match status" value="1"/>
</dbReference>
<dbReference type="Gene3D" id="3.40.50.300">
    <property type="entry name" value="P-loop containing nucleotide triphosphate hydrolases"/>
    <property type="match status" value="2"/>
</dbReference>
<dbReference type="PROSITE" id="PS50011">
    <property type="entry name" value="PROTEIN_KINASE_DOM"/>
    <property type="match status" value="1"/>
</dbReference>
<keyword evidence="6" id="KW-1185">Reference proteome</keyword>
<dbReference type="Pfam" id="PF14516">
    <property type="entry name" value="AAA_35"/>
    <property type="match status" value="1"/>
</dbReference>
<evidence type="ECO:0000259" key="2">
    <source>
        <dbReference type="PROSITE" id="PS50011"/>
    </source>
</evidence>
<dbReference type="InterPro" id="IPR041664">
    <property type="entry name" value="AAA_16"/>
</dbReference>
<dbReference type="Gene3D" id="3.30.450.20">
    <property type="entry name" value="PAS domain"/>
    <property type="match status" value="1"/>
</dbReference>
<dbReference type="Pfam" id="PF00069">
    <property type="entry name" value="Pkinase"/>
    <property type="match status" value="1"/>
</dbReference>
<sequence>MVTLAGYQILTQIYESFNSEVYQAIRSSDNRSVILKVLKQEYPTAQELTRYKQEYKTIRSLNFDGAIEAYGLEPYQRTLILILEDFGAISLRKWIEEKPLSLEDFFSLAIQIVENLGKIHAANIIHKDINPANIVLNTTTRQIKIIDFGIATILRRENPSLKSPNVLEGTLAYISPEQTGRMNRSLDYRTDFYSLGVTFYELLTGLLPFDVSDPLELVHCHLAKQPLPPHQVNPDIPLVLSRMVMKLMSKIAEERYRSTYGIKADLEECLRQLETTGQIEDFAIATQDLADKFQIPQKLYGREEEVSTLLEAFERVSGARSNSSQTEIMLVSGYSGTGKTTLVQEIHKSITEKRGYFISGKFDQFQRNTPYSAIVNAFTSLVKQLLGESKLRLNRWRKKLLTTLGVNGQVIIDVIPEVELIIGKQAKLPELGATEKQNRFNLAFKNFIRVFCSSEHPLVLFLDDLQWADSASMKLIESIMLDVDIKYLFSIWSYRDNEISPTHLLSITLENLLREGAIVNQIFLKSLALNHVNQLIADTLNSTEKDVYPLAELVWQKTYGNPFFVSEFLKTIYSDNLLVFKHFHNNRTQVKKSQGYWQWNLTKIKRIASTDNLLQFTIGKMQKLPISTQDILSLAACIGAEFDLNMISIICEKTTAELFQDLTPAINTGLIITLSELDEELLIQDYKFGHDRIQQAAYTLIKETEKPLTHLKIGRLLWENTQPDDLSDKIFKIVDHLNLGYELIIDRSEKDEIAKLNLLAGEKAKFANAYEAALKYLKIGQNLLAENSWKTNYKFTLNLYSEIVEVAYLSGNFEEMESFSSLVLQKSQTLLDKVKVYEVKIDAYHSQNKELESIQIALPILQKLDCIFPESPQLLDIKQELRKPQISLAGKQIEDLINLPPMTDPEKLAAMKITSSIFSSVFIAAPEMLPLLVYKQVNLSVEYGNTSLSAFAYVNYGLILCGLLEEFEQGYQFGCLAVNLADKFHAKELIPRITAVFITSISIWKKPLKNSLASLQSAYHVGLEVGDLYYGTTCAYLYLFHSAFVGKDLAELSSEVGAYELAFSKLKQKNTLNYLKIYGQGVLNLMGRSDNPCDLIGEIYHEQMMIPLHLRANDRYALAALYVNKLHLCYLFGEYQQAVENAINAQQYLDGATSTLLIPLFRFYDSLAQLAIYSFVFGSQDSNSQDSNSQDSSSQQQQILARVAVNQEKMQKWADSAPTNYLHKFYLVEAEKHRVQNSYVNAMDFYDRAIAAAEKNEYINEEALANELAAKFYLDWGKEKIAKTYINEAYYLYSLWGATAKVKDLEAKYPHLLAKSSVSTSIADMLTTMTKTTSGTRSGEILDFATIMKASQAISSEIVLDKLLATLMKILIENAGAQFGYLILETEGKLFIEASGSIDEDDVTVLKSISIDNYLPTSIINYVARTRETVLKNDAVNQGNFTNDPYIKSHQTKSLLCTPLLDQGNLRGIVYLENNLTVGAFTQDRLKILQLLSSQAAIAITNAKLYTELQENQNRLHQFLEAMPVGVSVCDSTGEIYYSNQISDKLAQQSNTSSKINIEELPEAYQVYKSGTKELYPAQQLPIARALSGETVKKEDLELHLPHKVIPLEVSAKPVFDEKGNIVYAIAAFTDITERKQAEAERIQFTRELEFKNAAMQQAKDELAESNRTLEQKVSERTQELSQILEVLKATQAELLFENELLRNAEQPSNFDYQVGGSLPMDAPTYVVRAADRYLYKALKRGDFCYILNPRQMGKSSLMVRMMHQLQQEGFKCGAIDLTRIGCENTTPEQWYKGFAVELWRSFGLLRKVKLKNWWNERNDVSPVQRLGQFIEEVLLTEVTQRDDASPKKLVILIDEIDCVLGLNFPVNDFFALIRSCYNQRSINQEYKCLTFAFFGVATPNDLMSDIQTTPFNIGQAIQLEGFKEHEAQPLLQGLAEKVSNPQTVLKEVLSWTNGQPFLTQKICKLIRSSSSSIPTNQEAEWIENLVRTNIIENWESQDEPEHLRTIRDRLLKSEQSAHLQEIYRQILEKGEIAAVDSSEERELLLSGLVVKQQGTLRVQNKIYRSIFV</sequence>
<dbReference type="CDD" id="cd14014">
    <property type="entry name" value="STKc_PknB_like"/>
    <property type="match status" value="1"/>
</dbReference>
<dbReference type="SMART" id="SM00382">
    <property type="entry name" value="AAA"/>
    <property type="match status" value="2"/>
</dbReference>
<dbReference type="Gene3D" id="3.30.450.40">
    <property type="match status" value="1"/>
</dbReference>
<dbReference type="Proteomes" id="UP000053372">
    <property type="component" value="Unassembled WGS sequence"/>
</dbReference>
<dbReference type="SUPFAM" id="SSF52540">
    <property type="entry name" value="P-loop containing nucleoside triphosphate hydrolases"/>
    <property type="match status" value="2"/>
</dbReference>
<dbReference type="CDD" id="cd00009">
    <property type="entry name" value="AAA"/>
    <property type="match status" value="1"/>
</dbReference>